<dbReference type="CDD" id="cd20235">
    <property type="entry name" value="PFM_spherulin-2a-like"/>
    <property type="match status" value="1"/>
</dbReference>
<keyword evidence="3" id="KW-1185">Reference proteome</keyword>
<feature type="chain" id="PRO_5045520156" description="Follicular epithelium yolk protein subunit" evidence="1">
    <location>
        <begin position="19"/>
        <end position="292"/>
    </location>
</feature>
<gene>
    <name evidence="2" type="ORF">ABMA27_010153</name>
</gene>
<evidence type="ECO:0008006" key="4">
    <source>
        <dbReference type="Google" id="ProtNLM"/>
    </source>
</evidence>
<keyword evidence="1" id="KW-0732">Signal</keyword>
<evidence type="ECO:0000313" key="3">
    <source>
        <dbReference type="Proteomes" id="UP001549920"/>
    </source>
</evidence>
<dbReference type="SUPFAM" id="SSF56973">
    <property type="entry name" value="Aerolisin/ETX pore-forming domain"/>
    <property type="match status" value="1"/>
</dbReference>
<evidence type="ECO:0000256" key="1">
    <source>
        <dbReference type="SAM" id="SignalP"/>
    </source>
</evidence>
<proteinExistence type="predicted"/>
<comment type="caution">
    <text evidence="2">The sequence shown here is derived from an EMBL/GenBank/DDBJ whole genome shotgun (WGS) entry which is preliminary data.</text>
</comment>
<accession>A0ABR3H4S9</accession>
<dbReference type="Proteomes" id="UP001549920">
    <property type="component" value="Unassembled WGS sequence"/>
</dbReference>
<dbReference type="EMBL" id="JBEUOH010000026">
    <property type="protein sequence ID" value="KAL0859809.1"/>
    <property type="molecule type" value="Genomic_DNA"/>
</dbReference>
<feature type="signal peptide" evidence="1">
    <location>
        <begin position="1"/>
        <end position="18"/>
    </location>
</feature>
<protein>
    <recommendedName>
        <fullName evidence="4">Follicular epithelium yolk protein subunit</fullName>
    </recommendedName>
</protein>
<sequence length="292" mass="32588">MKFIQFIFLLICLKVIHAKICIDVTASANNEVQINYSGVNTKVVTQNEINMFKINTRNLNKALKKYYGQKTSNAYLKSPTPWGDLYKKYHWEQVSRILSIKSARLKSITRKPVVVMTQDFENYYNRTIKANTGISQTVENTFSTIWSQSSEVTISQELEYDVNVFFAKLTGTTGFSYTSSWGKSVEESETVTIGSTTSMETELAPGQAATAVLSANRGYVEIEVVYVASLRGNVAVNFKNGYNGHYFWGPSIGKVMEAGGLSNEIVTVETIKVGVYMDSSLKVFDKVTGQPL</sequence>
<name>A0ABR3H4S9_LOXSC</name>
<reference evidence="2 3" key="1">
    <citation type="submission" date="2024-06" db="EMBL/GenBank/DDBJ databases">
        <title>A chromosome-level genome assembly of beet webworm, Loxostege sticticalis.</title>
        <authorList>
            <person name="Zhang Y."/>
        </authorList>
    </citation>
    <scope>NUCLEOTIDE SEQUENCE [LARGE SCALE GENOMIC DNA]</scope>
    <source>
        <strain evidence="2">AQ026</strain>
        <tissue evidence="2">Whole body</tissue>
    </source>
</reference>
<evidence type="ECO:0000313" key="2">
    <source>
        <dbReference type="EMBL" id="KAL0859809.1"/>
    </source>
</evidence>
<organism evidence="2 3">
    <name type="scientific">Loxostege sticticalis</name>
    <name type="common">Beet webworm moth</name>
    <dbReference type="NCBI Taxonomy" id="481309"/>
    <lineage>
        <taxon>Eukaryota</taxon>
        <taxon>Metazoa</taxon>
        <taxon>Ecdysozoa</taxon>
        <taxon>Arthropoda</taxon>
        <taxon>Hexapoda</taxon>
        <taxon>Insecta</taxon>
        <taxon>Pterygota</taxon>
        <taxon>Neoptera</taxon>
        <taxon>Endopterygota</taxon>
        <taxon>Lepidoptera</taxon>
        <taxon>Glossata</taxon>
        <taxon>Ditrysia</taxon>
        <taxon>Pyraloidea</taxon>
        <taxon>Crambidae</taxon>
        <taxon>Pyraustinae</taxon>
        <taxon>Loxostege</taxon>
    </lineage>
</organism>
<dbReference type="Gene3D" id="2.170.15.10">
    <property type="entry name" value="Proaerolysin, chain A, domain 3"/>
    <property type="match status" value="1"/>
</dbReference>